<dbReference type="SUPFAM" id="SSF46785">
    <property type="entry name" value="Winged helix' DNA-binding domain"/>
    <property type="match status" value="1"/>
</dbReference>
<feature type="domain" description="HTH marR-type" evidence="2">
    <location>
        <begin position="21"/>
        <end position="152"/>
    </location>
</feature>
<dbReference type="InterPro" id="IPR000835">
    <property type="entry name" value="HTH_MarR-typ"/>
</dbReference>
<dbReference type="RefSeq" id="WP_199394371.1">
    <property type="nucleotide sequence ID" value="NZ_JAEMHK010000004.1"/>
</dbReference>
<evidence type="ECO:0000259" key="2">
    <source>
        <dbReference type="PROSITE" id="PS50995"/>
    </source>
</evidence>
<dbReference type="PANTHER" id="PTHR33164:SF105">
    <property type="entry name" value="TRANSCRIPTIONAL REPRESSOR PROTEIN-RELATED"/>
    <property type="match status" value="1"/>
</dbReference>
<comment type="caution">
    <text evidence="3">The sequence shown here is derived from an EMBL/GenBank/DDBJ whole genome shotgun (WGS) entry which is preliminary data.</text>
</comment>
<evidence type="ECO:0000256" key="1">
    <source>
        <dbReference type="SAM" id="MobiDB-lite"/>
    </source>
</evidence>
<name>A0ABS0YPK7_9BACT</name>
<dbReference type="PROSITE" id="PS50995">
    <property type="entry name" value="HTH_MARR_2"/>
    <property type="match status" value="1"/>
</dbReference>
<dbReference type="PANTHER" id="PTHR33164">
    <property type="entry name" value="TRANSCRIPTIONAL REGULATOR, MARR FAMILY"/>
    <property type="match status" value="1"/>
</dbReference>
<dbReference type="Proteomes" id="UP000641025">
    <property type="component" value="Unassembled WGS sequence"/>
</dbReference>
<organism evidence="3 4">
    <name type="scientific">Geomonas propionica</name>
    <dbReference type="NCBI Taxonomy" id="2798582"/>
    <lineage>
        <taxon>Bacteria</taxon>
        <taxon>Pseudomonadati</taxon>
        <taxon>Thermodesulfobacteriota</taxon>
        <taxon>Desulfuromonadia</taxon>
        <taxon>Geobacterales</taxon>
        <taxon>Geobacteraceae</taxon>
        <taxon>Geomonas</taxon>
    </lineage>
</organism>
<sequence length="167" mass="17884">MDAMTQAPSVRTKKRPTDQPSVCSCVNLRRASRAITKVYDDALQSAGLKVTQYSVLVNLSRSGSVSVSALARMLRLDRTTLVRNLKSLEQAGLVEGAASSDSRERGVSLSEAGRAAVAQARPRWTEAQRLIEQRLGVDGVRQLGELVVALEGMAGQDAVTADSVESE</sequence>
<dbReference type="Pfam" id="PF12802">
    <property type="entry name" value="MarR_2"/>
    <property type="match status" value="1"/>
</dbReference>
<dbReference type="InterPro" id="IPR039422">
    <property type="entry name" value="MarR/SlyA-like"/>
</dbReference>
<dbReference type="InterPro" id="IPR036390">
    <property type="entry name" value="WH_DNA-bd_sf"/>
</dbReference>
<accession>A0ABS0YPK7</accession>
<dbReference type="EMBL" id="JAEMHK010000004">
    <property type="protein sequence ID" value="MBJ6799854.1"/>
    <property type="molecule type" value="Genomic_DNA"/>
</dbReference>
<dbReference type="SMART" id="SM00347">
    <property type="entry name" value="HTH_MARR"/>
    <property type="match status" value="1"/>
</dbReference>
<reference evidence="3 4" key="1">
    <citation type="submission" date="2020-12" db="EMBL/GenBank/DDBJ databases">
        <title>Geomonas sp. Red259, isolated from paddy soil.</title>
        <authorList>
            <person name="Xu Z."/>
            <person name="Zhang Z."/>
            <person name="Masuda Y."/>
            <person name="Itoh H."/>
            <person name="Senoo K."/>
        </authorList>
    </citation>
    <scope>NUCLEOTIDE SEQUENCE [LARGE SCALE GENOMIC DNA]</scope>
    <source>
        <strain evidence="3 4">Red259</strain>
    </source>
</reference>
<dbReference type="Gene3D" id="1.10.10.10">
    <property type="entry name" value="Winged helix-like DNA-binding domain superfamily/Winged helix DNA-binding domain"/>
    <property type="match status" value="1"/>
</dbReference>
<dbReference type="InterPro" id="IPR036388">
    <property type="entry name" value="WH-like_DNA-bd_sf"/>
</dbReference>
<gene>
    <name evidence="3" type="ORF">JFN90_06845</name>
</gene>
<protein>
    <submittedName>
        <fullName evidence="3">Winged helix-turn-helix transcriptional regulator</fullName>
    </submittedName>
</protein>
<evidence type="ECO:0000313" key="3">
    <source>
        <dbReference type="EMBL" id="MBJ6799854.1"/>
    </source>
</evidence>
<feature type="region of interest" description="Disordered" evidence="1">
    <location>
        <begin position="1"/>
        <end position="21"/>
    </location>
</feature>
<keyword evidence="4" id="KW-1185">Reference proteome</keyword>
<evidence type="ECO:0000313" key="4">
    <source>
        <dbReference type="Proteomes" id="UP000641025"/>
    </source>
</evidence>
<proteinExistence type="predicted"/>